<dbReference type="Pfam" id="PF00403">
    <property type="entry name" value="HMA"/>
    <property type="match status" value="1"/>
</dbReference>
<dbReference type="STRING" id="339866.GCA_001418255_01055"/>
<keyword evidence="4" id="KW-1185">Reference proteome</keyword>
<evidence type="ECO:0000256" key="1">
    <source>
        <dbReference type="ARBA" id="ARBA00022723"/>
    </source>
</evidence>
<accession>A0A0K6HXW1</accession>
<dbReference type="SUPFAM" id="SSF55008">
    <property type="entry name" value="HMA, heavy metal-associated domain"/>
    <property type="match status" value="1"/>
</dbReference>
<name>A0A0K6HXW1_9BURK</name>
<gene>
    <name evidence="3" type="ORF">Ga0061069_103175</name>
</gene>
<dbReference type="InterPro" id="IPR006121">
    <property type="entry name" value="HMA_dom"/>
</dbReference>
<dbReference type="AlphaFoldDB" id="A0A0K6HXW1"/>
<reference evidence="4" key="1">
    <citation type="submission" date="2015-08" db="EMBL/GenBank/DDBJ databases">
        <authorList>
            <person name="Varghese N."/>
        </authorList>
    </citation>
    <scope>NUCLEOTIDE SEQUENCE [LARGE SCALE GENOMIC DNA]</scope>
    <source>
        <strain evidence="4">DSM 18181</strain>
    </source>
</reference>
<dbReference type="EMBL" id="CYHF01000003">
    <property type="protein sequence ID" value="CUA95633.1"/>
    <property type="molecule type" value="Genomic_DNA"/>
</dbReference>
<sequence>MNTVQLQITGMSCGHCSAAVTKALKQVPGVADAQVFLAEGIARVQGSAAPEALIKAVADEGYGVKIKTGA</sequence>
<organism evidence="3 4">
    <name type="scientific">Thiomonas bhubaneswarensis</name>
    <dbReference type="NCBI Taxonomy" id="339866"/>
    <lineage>
        <taxon>Bacteria</taxon>
        <taxon>Pseudomonadati</taxon>
        <taxon>Pseudomonadota</taxon>
        <taxon>Betaproteobacteria</taxon>
        <taxon>Burkholderiales</taxon>
        <taxon>Thiomonas</taxon>
    </lineage>
</organism>
<keyword evidence="1" id="KW-0479">Metal-binding</keyword>
<evidence type="ECO:0000313" key="3">
    <source>
        <dbReference type="EMBL" id="CUA95633.1"/>
    </source>
</evidence>
<dbReference type="CDD" id="cd00371">
    <property type="entry name" value="HMA"/>
    <property type="match status" value="1"/>
</dbReference>
<evidence type="ECO:0000259" key="2">
    <source>
        <dbReference type="PROSITE" id="PS50846"/>
    </source>
</evidence>
<evidence type="ECO:0000313" key="4">
    <source>
        <dbReference type="Proteomes" id="UP000183649"/>
    </source>
</evidence>
<feature type="domain" description="HMA" evidence="2">
    <location>
        <begin position="2"/>
        <end position="65"/>
    </location>
</feature>
<dbReference type="InterPro" id="IPR017969">
    <property type="entry name" value="Heavy-metal-associated_CS"/>
</dbReference>
<protein>
    <submittedName>
        <fullName evidence="3">Copper chaperone CopZ</fullName>
    </submittedName>
</protein>
<dbReference type="PROSITE" id="PS50846">
    <property type="entry name" value="HMA_2"/>
    <property type="match status" value="1"/>
</dbReference>
<dbReference type="RefSeq" id="WP_055449978.1">
    <property type="nucleotide sequence ID" value="NZ_CYHF01000003.1"/>
</dbReference>
<dbReference type="InterPro" id="IPR036163">
    <property type="entry name" value="HMA_dom_sf"/>
</dbReference>
<dbReference type="PROSITE" id="PS01047">
    <property type="entry name" value="HMA_1"/>
    <property type="match status" value="1"/>
</dbReference>
<dbReference type="Gene3D" id="3.30.70.100">
    <property type="match status" value="1"/>
</dbReference>
<proteinExistence type="predicted"/>
<dbReference type="GO" id="GO:0046872">
    <property type="term" value="F:metal ion binding"/>
    <property type="evidence" value="ECO:0007669"/>
    <property type="project" value="UniProtKB-KW"/>
</dbReference>
<dbReference type="OrthoDB" id="9813965at2"/>
<dbReference type="Proteomes" id="UP000183649">
    <property type="component" value="Unassembled WGS sequence"/>
</dbReference>